<evidence type="ECO:0000256" key="2">
    <source>
        <dbReference type="ARBA" id="ARBA00008639"/>
    </source>
</evidence>
<dbReference type="RefSeq" id="WP_275685483.1">
    <property type="nucleotide sequence ID" value="NZ_JAJLJH010000014.1"/>
</dbReference>
<protein>
    <submittedName>
        <fullName evidence="7">D-cysteine desulfhydrase family protein</fullName>
    </submittedName>
</protein>
<sequence>MLPASRFEPHPRARLFERPTSIQRMLRVEAALAPVLNGARLFVKRDDVMGLGGGGSKLRKLEFLLGEAMASGADTIIATGPRQSNSVRLAAAAAASLGLRCEVGLRPLTTNDSIDYQDGGNAFLDTLFGATVMALQDAVAATAFAEERRSALDSDGRLGYVLPPGASSPRASLGYAQCALEIADQEQAMGLQFDRVVVANGSAGTQAGLVAGFTLLRRRAIVHGFSVLADKQASRANTLAMARDCTALLAGEEEVRADDVIVDDSHRGPGYGHLTRQAVDALNFFARSEGLLLDPVYSAKAFAGLLDQAKRREFDRGENILFIMTGGAPALFAYRESLSGSPAAVGSR</sequence>
<proteinExistence type="inferred from homology"/>
<evidence type="ECO:0000313" key="7">
    <source>
        <dbReference type="EMBL" id="MCK9689435.1"/>
    </source>
</evidence>
<dbReference type="PANTHER" id="PTHR43780:SF2">
    <property type="entry name" value="1-AMINOCYCLOPROPANE-1-CARBOXYLATE DEAMINASE-RELATED"/>
    <property type="match status" value="1"/>
</dbReference>
<organism evidence="7 8">
    <name type="scientific">Scleromatobacter humisilvae</name>
    <dbReference type="NCBI Taxonomy" id="2897159"/>
    <lineage>
        <taxon>Bacteria</taxon>
        <taxon>Pseudomonadati</taxon>
        <taxon>Pseudomonadota</taxon>
        <taxon>Betaproteobacteria</taxon>
        <taxon>Burkholderiales</taxon>
        <taxon>Sphaerotilaceae</taxon>
        <taxon>Scleromatobacter</taxon>
    </lineage>
</organism>
<dbReference type="InterPro" id="IPR001926">
    <property type="entry name" value="TrpB-like_PALP"/>
</dbReference>
<feature type="modified residue" description="N6-(pyridoxal phosphate)lysine" evidence="5">
    <location>
        <position position="57"/>
    </location>
</feature>
<evidence type="ECO:0000256" key="5">
    <source>
        <dbReference type="PIRSR" id="PIRSR006278-2"/>
    </source>
</evidence>
<evidence type="ECO:0000259" key="6">
    <source>
        <dbReference type="Pfam" id="PF00291"/>
    </source>
</evidence>
<dbReference type="AlphaFoldDB" id="A0A9X2C4F0"/>
<dbReference type="PANTHER" id="PTHR43780">
    <property type="entry name" value="1-AMINOCYCLOPROPANE-1-CARBOXYLATE DEAMINASE-RELATED"/>
    <property type="match status" value="1"/>
</dbReference>
<dbReference type="SUPFAM" id="SSF53686">
    <property type="entry name" value="Tryptophan synthase beta subunit-like PLP-dependent enzymes"/>
    <property type="match status" value="1"/>
</dbReference>
<comment type="cofactor">
    <cofactor evidence="1">
        <name>pyridoxal 5'-phosphate</name>
        <dbReference type="ChEBI" id="CHEBI:597326"/>
    </cofactor>
</comment>
<dbReference type="PIRSF" id="PIRSF006278">
    <property type="entry name" value="ACCD_DCysDesulf"/>
    <property type="match status" value="1"/>
</dbReference>
<keyword evidence="3 5" id="KW-0663">Pyridoxal phosphate</keyword>
<comment type="similarity">
    <text evidence="2">Belongs to the ACC deaminase/D-cysteine desulfhydrase family.</text>
</comment>
<dbReference type="Proteomes" id="UP001139353">
    <property type="component" value="Unassembled WGS sequence"/>
</dbReference>
<dbReference type="InterPro" id="IPR027278">
    <property type="entry name" value="ACCD_DCysDesulf"/>
</dbReference>
<feature type="domain" description="Tryptophan synthase beta chain-like PALP" evidence="6">
    <location>
        <begin position="17"/>
        <end position="326"/>
    </location>
</feature>
<evidence type="ECO:0000256" key="4">
    <source>
        <dbReference type="PIRSR" id="PIRSR006278-1"/>
    </source>
</evidence>
<keyword evidence="8" id="KW-1185">Reference proteome</keyword>
<dbReference type="EMBL" id="JAJLJH010000014">
    <property type="protein sequence ID" value="MCK9689435.1"/>
    <property type="molecule type" value="Genomic_DNA"/>
</dbReference>
<comment type="caution">
    <text evidence="7">The sequence shown here is derived from an EMBL/GenBank/DDBJ whole genome shotgun (WGS) entry which is preliminary data.</text>
</comment>
<evidence type="ECO:0000256" key="3">
    <source>
        <dbReference type="ARBA" id="ARBA00022898"/>
    </source>
</evidence>
<reference evidence="7" key="1">
    <citation type="submission" date="2021-11" db="EMBL/GenBank/DDBJ databases">
        <title>BS-T2-15 a new species belonging to the Comamonadaceae family isolated from the soil of a French oak forest.</title>
        <authorList>
            <person name="Mieszkin S."/>
            <person name="Alain K."/>
        </authorList>
    </citation>
    <scope>NUCLEOTIDE SEQUENCE</scope>
    <source>
        <strain evidence="7">BS-T2-15</strain>
    </source>
</reference>
<dbReference type="InterPro" id="IPR036052">
    <property type="entry name" value="TrpB-like_PALP_sf"/>
</dbReference>
<dbReference type="Gene3D" id="3.40.50.1100">
    <property type="match status" value="2"/>
</dbReference>
<dbReference type="GO" id="GO:0019148">
    <property type="term" value="F:D-cysteine desulfhydrase activity"/>
    <property type="evidence" value="ECO:0007669"/>
    <property type="project" value="TreeGrafter"/>
</dbReference>
<feature type="active site" description="Nucleophile" evidence="4">
    <location>
        <position position="84"/>
    </location>
</feature>
<evidence type="ECO:0000313" key="8">
    <source>
        <dbReference type="Proteomes" id="UP001139353"/>
    </source>
</evidence>
<accession>A0A9X2C4F0</accession>
<gene>
    <name evidence="7" type="ORF">LPC04_27265</name>
</gene>
<dbReference type="Pfam" id="PF00291">
    <property type="entry name" value="PALP"/>
    <property type="match status" value="1"/>
</dbReference>
<evidence type="ECO:0000256" key="1">
    <source>
        <dbReference type="ARBA" id="ARBA00001933"/>
    </source>
</evidence>
<name>A0A9X2C4F0_9BURK</name>